<protein>
    <submittedName>
        <fullName evidence="1">1731_t:CDS:1</fullName>
    </submittedName>
</protein>
<dbReference type="EMBL" id="CAJVPZ010042519">
    <property type="protein sequence ID" value="CAG8763905.1"/>
    <property type="molecule type" value="Genomic_DNA"/>
</dbReference>
<comment type="caution">
    <text evidence="1">The sequence shown here is derived from an EMBL/GenBank/DDBJ whole genome shotgun (WGS) entry which is preliminary data.</text>
</comment>
<keyword evidence="2" id="KW-1185">Reference proteome</keyword>
<feature type="non-terminal residue" evidence="1">
    <location>
        <position position="1"/>
    </location>
</feature>
<dbReference type="Proteomes" id="UP000789396">
    <property type="component" value="Unassembled WGS sequence"/>
</dbReference>
<evidence type="ECO:0000313" key="1">
    <source>
        <dbReference type="EMBL" id="CAG8763905.1"/>
    </source>
</evidence>
<name>A0A9N9NV87_9GLOM</name>
<organism evidence="1 2">
    <name type="scientific">Racocetra fulgida</name>
    <dbReference type="NCBI Taxonomy" id="60492"/>
    <lineage>
        <taxon>Eukaryota</taxon>
        <taxon>Fungi</taxon>
        <taxon>Fungi incertae sedis</taxon>
        <taxon>Mucoromycota</taxon>
        <taxon>Glomeromycotina</taxon>
        <taxon>Glomeromycetes</taxon>
        <taxon>Diversisporales</taxon>
        <taxon>Gigasporaceae</taxon>
        <taxon>Racocetra</taxon>
    </lineage>
</organism>
<accession>A0A9N9NV87</accession>
<reference evidence="1" key="1">
    <citation type="submission" date="2021-06" db="EMBL/GenBank/DDBJ databases">
        <authorList>
            <person name="Kallberg Y."/>
            <person name="Tangrot J."/>
            <person name="Rosling A."/>
        </authorList>
    </citation>
    <scope>NUCLEOTIDE SEQUENCE</scope>
    <source>
        <strain evidence="1">IN212</strain>
    </source>
</reference>
<dbReference type="AlphaFoldDB" id="A0A9N9NV87"/>
<proteinExistence type="predicted"/>
<feature type="non-terminal residue" evidence="1">
    <location>
        <position position="43"/>
    </location>
</feature>
<gene>
    <name evidence="1" type="ORF">RFULGI_LOCUS14522</name>
</gene>
<evidence type="ECO:0000313" key="2">
    <source>
        <dbReference type="Proteomes" id="UP000789396"/>
    </source>
</evidence>
<sequence>QNPTFSGDSSLGHTAWQIRVVRNIVLVHYQQEYTVYSHSSFLN</sequence>